<reference evidence="2 4" key="1">
    <citation type="submission" date="2019-01" db="EMBL/GenBank/DDBJ databases">
        <title>Draft genomes of a novel of Aminipila strains.</title>
        <authorList>
            <person name="Ma S."/>
        </authorList>
    </citation>
    <scope>NUCLEOTIDE SEQUENCE [LARGE SCALE GENOMIC DNA]</scope>
    <source>
        <strain evidence="2">JN-18</strain>
        <strain evidence="4">JN-39</strain>
    </source>
</reference>
<dbReference type="SUPFAM" id="SSF46689">
    <property type="entry name" value="Homeodomain-like"/>
    <property type="match status" value="1"/>
</dbReference>
<dbReference type="EMBL" id="CP035281">
    <property type="protein sequence ID" value="QAT43351.1"/>
    <property type="molecule type" value="Genomic_DNA"/>
</dbReference>
<evidence type="ECO:0000313" key="3">
    <source>
        <dbReference type="EMBL" id="QAT43570.1"/>
    </source>
</evidence>
<feature type="domain" description="Integrase catalytic" evidence="1">
    <location>
        <begin position="130"/>
        <end position="306"/>
    </location>
</feature>
<dbReference type="GO" id="GO:0003676">
    <property type="term" value="F:nucleic acid binding"/>
    <property type="evidence" value="ECO:0007669"/>
    <property type="project" value="InterPro"/>
</dbReference>
<protein>
    <submittedName>
        <fullName evidence="2">Transposase</fullName>
    </submittedName>
</protein>
<keyword evidence="4" id="KW-1185">Reference proteome</keyword>
<proteinExistence type="predicted"/>
<dbReference type="AlphaFoldDB" id="A0A410PWN5"/>
<sequence length="313" mass="37329">MASITQDMKYRLSLIKYAQRFGVTKAAIRYHHNRQYIYRWLRRYDGSIESLRELSRKPHSHKNQHTANELKLIHDMRRRNPNAGLVVFWVKLRQRGYSRSITGLYRVLIKQSLIPKKPQNPKYIAKKYEQMEYPGQRVQIDVKFVPSSCLVGEASDKKFYQYTAIDEFSRFRYLAAFEEHSSYSASEFLKQVVKAFPFKIECVQTDNGQEFTKRLGTSKNPTLTLFQRTLKEQGIIHKMIRPYTPRHNGKVERSHRKDNEYFYAIAKFYSFNDFKLQLKKHNAKYNNFPMRPLGWVSPRETLFNFLKHGVTYV</sequence>
<dbReference type="Pfam" id="PF00665">
    <property type="entry name" value="rve"/>
    <property type="match status" value="1"/>
</dbReference>
<dbReference type="InterPro" id="IPR036397">
    <property type="entry name" value="RNaseH_sf"/>
</dbReference>
<organism evidence="2 4">
    <name type="scientific">Aminipila luticellarii</name>
    <dbReference type="NCBI Taxonomy" id="2507160"/>
    <lineage>
        <taxon>Bacteria</taxon>
        <taxon>Bacillati</taxon>
        <taxon>Bacillota</taxon>
        <taxon>Clostridia</taxon>
        <taxon>Peptostreptococcales</taxon>
        <taxon>Anaerovoracaceae</taxon>
        <taxon>Aminipila</taxon>
    </lineage>
</organism>
<dbReference type="EMBL" id="CP035281">
    <property type="protein sequence ID" value="QAT43570.1"/>
    <property type="molecule type" value="Genomic_DNA"/>
</dbReference>
<dbReference type="OrthoDB" id="9781005at2"/>
<gene>
    <name evidence="2" type="ORF">EQM06_09045</name>
    <name evidence="3" type="ORF">EQM06_10250</name>
</gene>
<dbReference type="RefSeq" id="WP_128746077.1">
    <property type="nucleotide sequence ID" value="NZ_CP035281.1"/>
</dbReference>
<dbReference type="PROSITE" id="PS50994">
    <property type="entry name" value="INTEGRASE"/>
    <property type="match status" value="1"/>
</dbReference>
<dbReference type="InterPro" id="IPR012337">
    <property type="entry name" value="RNaseH-like_sf"/>
</dbReference>
<dbReference type="Proteomes" id="UP000287601">
    <property type="component" value="Chromosome"/>
</dbReference>
<evidence type="ECO:0000313" key="2">
    <source>
        <dbReference type="EMBL" id="QAT43351.1"/>
    </source>
</evidence>
<evidence type="ECO:0000259" key="1">
    <source>
        <dbReference type="PROSITE" id="PS50994"/>
    </source>
</evidence>
<dbReference type="Gene3D" id="3.30.420.10">
    <property type="entry name" value="Ribonuclease H-like superfamily/Ribonuclease H"/>
    <property type="match status" value="1"/>
</dbReference>
<dbReference type="GO" id="GO:0015074">
    <property type="term" value="P:DNA integration"/>
    <property type="evidence" value="ECO:0007669"/>
    <property type="project" value="InterPro"/>
</dbReference>
<name>A0A410PWN5_9FIRM</name>
<dbReference type="InterPro" id="IPR009057">
    <property type="entry name" value="Homeodomain-like_sf"/>
</dbReference>
<dbReference type="PANTHER" id="PTHR35004:SF7">
    <property type="entry name" value="INTEGRASE PROTEIN"/>
    <property type="match status" value="1"/>
</dbReference>
<accession>A0A410PWN5</accession>
<dbReference type="KEGG" id="amij:EQM06_09045"/>
<dbReference type="InterPro" id="IPR001584">
    <property type="entry name" value="Integrase_cat-core"/>
</dbReference>
<evidence type="ECO:0000313" key="4">
    <source>
        <dbReference type="Proteomes" id="UP000287601"/>
    </source>
</evidence>
<dbReference type="KEGG" id="amij:EQM06_10250"/>
<dbReference type="PANTHER" id="PTHR35004">
    <property type="entry name" value="TRANSPOSASE RV3428C-RELATED"/>
    <property type="match status" value="1"/>
</dbReference>
<dbReference type="SUPFAM" id="SSF53098">
    <property type="entry name" value="Ribonuclease H-like"/>
    <property type="match status" value="1"/>
</dbReference>